<dbReference type="AlphaFoldDB" id="A0A6P9F1U7"/>
<dbReference type="Gene3D" id="3.40.50.300">
    <property type="entry name" value="P-loop containing nucleotide triphosphate hydrolases"/>
    <property type="match status" value="1"/>
</dbReference>
<dbReference type="PANTHER" id="PTHR33463:SF215">
    <property type="entry name" value="NB-ARC DOMAIN DISEASE RESISTANCE PROTEIN"/>
    <property type="match status" value="1"/>
</dbReference>
<gene>
    <name evidence="6" type="primary">LOC118349226</name>
</gene>
<dbReference type="SUPFAM" id="SSF52540">
    <property type="entry name" value="P-loop containing nucleoside triphosphate hydrolases"/>
    <property type="match status" value="1"/>
</dbReference>
<keyword evidence="2" id="KW-0611">Plant defense</keyword>
<dbReference type="OrthoDB" id="1898799at2759"/>
<feature type="domain" description="AAA+ ATPase" evidence="4">
    <location>
        <begin position="170"/>
        <end position="303"/>
    </location>
</feature>
<evidence type="ECO:0000259" key="4">
    <source>
        <dbReference type="SMART" id="SM00382"/>
    </source>
</evidence>
<dbReference type="GeneID" id="118349226"/>
<dbReference type="InterPro" id="IPR002182">
    <property type="entry name" value="NB-ARC"/>
</dbReference>
<accession>A0A6P9F1U7</accession>
<keyword evidence="5" id="KW-1185">Reference proteome</keyword>
<dbReference type="PRINTS" id="PR00364">
    <property type="entry name" value="DISEASERSIST"/>
</dbReference>
<dbReference type="GO" id="GO:0006952">
    <property type="term" value="P:defense response"/>
    <property type="evidence" value="ECO:0007669"/>
    <property type="project" value="UniProtKB-KW"/>
</dbReference>
<dbReference type="InParanoid" id="A0A6P9F1U7"/>
<protein>
    <submittedName>
        <fullName evidence="6">Disease resistance protein At4g27190-like</fullName>
    </submittedName>
</protein>
<dbReference type="InterPro" id="IPR027417">
    <property type="entry name" value="P-loop_NTPase"/>
</dbReference>
<dbReference type="InterPro" id="IPR003593">
    <property type="entry name" value="AAA+_ATPase"/>
</dbReference>
<dbReference type="Pfam" id="PF00931">
    <property type="entry name" value="NB-ARC"/>
    <property type="match status" value="1"/>
</dbReference>
<dbReference type="PANTHER" id="PTHR33463">
    <property type="entry name" value="NB-ARC DOMAIN-CONTAINING PROTEIN-RELATED"/>
    <property type="match status" value="1"/>
</dbReference>
<organism evidence="5 6">
    <name type="scientific">Juglans regia</name>
    <name type="common">English walnut</name>
    <dbReference type="NCBI Taxonomy" id="51240"/>
    <lineage>
        <taxon>Eukaryota</taxon>
        <taxon>Viridiplantae</taxon>
        <taxon>Streptophyta</taxon>
        <taxon>Embryophyta</taxon>
        <taxon>Tracheophyta</taxon>
        <taxon>Spermatophyta</taxon>
        <taxon>Magnoliopsida</taxon>
        <taxon>eudicotyledons</taxon>
        <taxon>Gunneridae</taxon>
        <taxon>Pentapetalae</taxon>
        <taxon>rosids</taxon>
        <taxon>fabids</taxon>
        <taxon>Fagales</taxon>
        <taxon>Juglandaceae</taxon>
        <taxon>Juglans</taxon>
    </lineage>
</organism>
<dbReference type="GO" id="GO:0043531">
    <property type="term" value="F:ADP binding"/>
    <property type="evidence" value="ECO:0007669"/>
    <property type="project" value="InterPro"/>
</dbReference>
<dbReference type="Proteomes" id="UP000235220">
    <property type="component" value="Chromosome 8"/>
</dbReference>
<evidence type="ECO:0000313" key="6">
    <source>
        <dbReference type="RefSeq" id="XP_035548747.1"/>
    </source>
</evidence>
<evidence type="ECO:0000256" key="3">
    <source>
        <dbReference type="ARBA" id="ARBA00022840"/>
    </source>
</evidence>
<dbReference type="Gene3D" id="1.10.8.430">
    <property type="entry name" value="Helical domain of apoptotic protease-activating factors"/>
    <property type="match status" value="1"/>
</dbReference>
<dbReference type="InterPro" id="IPR042197">
    <property type="entry name" value="Apaf_helical"/>
</dbReference>
<dbReference type="KEGG" id="jre:118349226"/>
<evidence type="ECO:0000256" key="1">
    <source>
        <dbReference type="ARBA" id="ARBA00022741"/>
    </source>
</evidence>
<evidence type="ECO:0000313" key="5">
    <source>
        <dbReference type="Proteomes" id="UP000235220"/>
    </source>
</evidence>
<name>A0A6P9F1U7_JUGRE</name>
<dbReference type="InterPro" id="IPR050905">
    <property type="entry name" value="Plant_NBS-LRR"/>
</dbReference>
<reference evidence="6" key="1">
    <citation type="submission" date="2025-08" db="UniProtKB">
        <authorList>
            <consortium name="RefSeq"/>
        </authorList>
    </citation>
    <scope>IDENTIFICATION</scope>
    <source>
        <tissue evidence="6">Leaves</tissue>
    </source>
</reference>
<dbReference type="SMART" id="SM00382">
    <property type="entry name" value="AAA"/>
    <property type="match status" value="1"/>
</dbReference>
<dbReference type="GO" id="GO:0005524">
    <property type="term" value="F:ATP binding"/>
    <property type="evidence" value="ECO:0007669"/>
    <property type="project" value="UniProtKB-KW"/>
</dbReference>
<evidence type="ECO:0000256" key="2">
    <source>
        <dbReference type="ARBA" id="ARBA00022821"/>
    </source>
</evidence>
<sequence>MEEIVLAVLAKIAEYTVQPVGRWLCYSCHYKSNMEHLKNQEMMLRDAQKEVERKVKTASDNGDQIKDNVETWLKKVDEIIKKLGGGEEEGESRNSNPSCLNLKQRHQMSREAKEMVDNIAELLKMENFVSGVSHRLAAQDRVTPINMDYMTLDSRISITKRIMEALGDANINKIGVWGSPGVGKSTLMKEIFRKAKEESLFDEVALANVTKSPNLSQIQEEIANMLDLKLDPNCKTEMVRAAHLRARLEKDKEKKILVILDDIWKRLDLEEIGIIPSERCKVLLTSRDRHVLASEMVNEENSFKLDTLGEEEAWNLFEKMAGDFAKDDLDLRNTAIEVAKACGGLPIALVTVSRALKNKNSRIWKDALLKLTKSTPEHDTEIWSPVYSCIQLSYKHLDGRELKSLFLLCARQGYYISYRDLLRYGFGLCLFCGIDTLDGARNRLEYLVSKLQDACLLLQSPRSSEEFYMHDVVRHVATMIASNDDHNMFVMRGDGG</sequence>
<keyword evidence="3" id="KW-0067">ATP-binding</keyword>
<dbReference type="RefSeq" id="XP_035548747.1">
    <property type="nucleotide sequence ID" value="XM_035692854.1"/>
</dbReference>
<keyword evidence="1" id="KW-0547">Nucleotide-binding</keyword>
<proteinExistence type="predicted"/>